<feature type="region of interest" description="Disordered" evidence="1">
    <location>
        <begin position="19"/>
        <end position="40"/>
    </location>
</feature>
<evidence type="ECO:0000256" key="1">
    <source>
        <dbReference type="SAM" id="MobiDB-lite"/>
    </source>
</evidence>
<evidence type="ECO:0000313" key="2">
    <source>
        <dbReference type="EMBL" id="GJT73379.1"/>
    </source>
</evidence>
<proteinExistence type="predicted"/>
<keyword evidence="3" id="KW-1185">Reference proteome</keyword>
<gene>
    <name evidence="2" type="ORF">Tco_1032665</name>
</gene>
<protein>
    <submittedName>
        <fullName evidence="2">Uncharacterized protein</fullName>
    </submittedName>
</protein>
<name>A0ABQ5GDA5_9ASTR</name>
<reference evidence="2" key="2">
    <citation type="submission" date="2022-01" db="EMBL/GenBank/DDBJ databases">
        <authorList>
            <person name="Yamashiro T."/>
            <person name="Shiraishi A."/>
            <person name="Satake H."/>
            <person name="Nakayama K."/>
        </authorList>
    </citation>
    <scope>NUCLEOTIDE SEQUENCE</scope>
</reference>
<organism evidence="2 3">
    <name type="scientific">Tanacetum coccineum</name>
    <dbReference type="NCBI Taxonomy" id="301880"/>
    <lineage>
        <taxon>Eukaryota</taxon>
        <taxon>Viridiplantae</taxon>
        <taxon>Streptophyta</taxon>
        <taxon>Embryophyta</taxon>
        <taxon>Tracheophyta</taxon>
        <taxon>Spermatophyta</taxon>
        <taxon>Magnoliopsida</taxon>
        <taxon>eudicotyledons</taxon>
        <taxon>Gunneridae</taxon>
        <taxon>Pentapetalae</taxon>
        <taxon>asterids</taxon>
        <taxon>campanulids</taxon>
        <taxon>Asterales</taxon>
        <taxon>Asteraceae</taxon>
        <taxon>Asteroideae</taxon>
        <taxon>Anthemideae</taxon>
        <taxon>Anthemidinae</taxon>
        <taxon>Tanacetum</taxon>
    </lineage>
</organism>
<dbReference type="EMBL" id="BQNB010018346">
    <property type="protein sequence ID" value="GJT73379.1"/>
    <property type="molecule type" value="Genomic_DNA"/>
</dbReference>
<dbReference type="Proteomes" id="UP001151760">
    <property type="component" value="Unassembled WGS sequence"/>
</dbReference>
<evidence type="ECO:0000313" key="3">
    <source>
        <dbReference type="Proteomes" id="UP001151760"/>
    </source>
</evidence>
<feature type="compositionally biased region" description="Basic and acidic residues" evidence="1">
    <location>
        <begin position="20"/>
        <end position="36"/>
    </location>
</feature>
<sequence>MSLHFPPNPLSLRHVVTDIAQKDKKQSKTDKTEYGNRKSMRNRSRRKFWCTAVTSDLNSPADNSEACPLKEFIIKFTYVGLPSPELVKAELAKIATSAALVQRTPVLKTSFLMA</sequence>
<reference evidence="2" key="1">
    <citation type="journal article" date="2022" name="Int. J. Mol. Sci.">
        <title>Draft Genome of Tanacetum Coccineum: Genomic Comparison of Closely Related Tanacetum-Family Plants.</title>
        <authorList>
            <person name="Yamashiro T."/>
            <person name="Shiraishi A."/>
            <person name="Nakayama K."/>
            <person name="Satake H."/>
        </authorList>
    </citation>
    <scope>NUCLEOTIDE SEQUENCE</scope>
</reference>
<comment type="caution">
    <text evidence="2">The sequence shown here is derived from an EMBL/GenBank/DDBJ whole genome shotgun (WGS) entry which is preliminary data.</text>
</comment>
<accession>A0ABQ5GDA5</accession>